<dbReference type="InterPro" id="IPR032465">
    <property type="entry name" value="ACMSD"/>
</dbReference>
<reference evidence="3 4" key="1">
    <citation type="submission" date="2013-01" db="EMBL/GenBank/DDBJ databases">
        <title>Whole genome shotgun sequence of Gordonia soli NBRC 108243.</title>
        <authorList>
            <person name="Isaki-Nakamura S."/>
            <person name="Hosoyama A."/>
            <person name="Tsuchikane K."/>
            <person name="Ando Y."/>
            <person name="Baba S."/>
            <person name="Ohji S."/>
            <person name="Hamada M."/>
            <person name="Tamura T."/>
            <person name="Yamazoe A."/>
            <person name="Yamazaki S."/>
            <person name="Fujita N."/>
        </authorList>
    </citation>
    <scope>NUCLEOTIDE SEQUENCE [LARGE SCALE GENOMIC DNA]</scope>
    <source>
        <strain evidence="3 4">NBRC 108243</strain>
    </source>
</reference>
<evidence type="ECO:0000256" key="1">
    <source>
        <dbReference type="ARBA" id="ARBA00023239"/>
    </source>
</evidence>
<dbReference type="Gene3D" id="3.20.20.140">
    <property type="entry name" value="Metal-dependent hydrolases"/>
    <property type="match status" value="1"/>
</dbReference>
<proteinExistence type="predicted"/>
<dbReference type="InterPro" id="IPR032466">
    <property type="entry name" value="Metal_Hydrolase"/>
</dbReference>
<keyword evidence="3" id="KW-0378">Hydrolase</keyword>
<dbReference type="AlphaFoldDB" id="M0QPN4"/>
<dbReference type="GO" id="GO:0005737">
    <property type="term" value="C:cytoplasm"/>
    <property type="evidence" value="ECO:0007669"/>
    <property type="project" value="TreeGrafter"/>
</dbReference>
<evidence type="ECO:0000259" key="2">
    <source>
        <dbReference type="Pfam" id="PF04909"/>
    </source>
</evidence>
<dbReference type="Pfam" id="PF04909">
    <property type="entry name" value="Amidohydro_2"/>
    <property type="match status" value="1"/>
</dbReference>
<gene>
    <name evidence="3" type="ORF">GS4_34_00300</name>
</gene>
<evidence type="ECO:0000313" key="3">
    <source>
        <dbReference type="EMBL" id="GAC70344.1"/>
    </source>
</evidence>
<dbReference type="STRING" id="1223545.GS4_34_00300"/>
<dbReference type="GO" id="GO:0016831">
    <property type="term" value="F:carboxy-lyase activity"/>
    <property type="evidence" value="ECO:0007669"/>
    <property type="project" value="InterPro"/>
</dbReference>
<feature type="domain" description="Amidohydrolase-related" evidence="2">
    <location>
        <begin position="101"/>
        <end position="391"/>
    </location>
</feature>
<dbReference type="InterPro" id="IPR006680">
    <property type="entry name" value="Amidohydro-rel"/>
</dbReference>
<dbReference type="EMBL" id="BANX01000034">
    <property type="protein sequence ID" value="GAC70344.1"/>
    <property type="molecule type" value="Genomic_DNA"/>
</dbReference>
<accession>M0QPN4</accession>
<dbReference type="OrthoDB" id="8673349at2"/>
<organism evidence="3 4">
    <name type="scientific">Gordonia soli NBRC 108243</name>
    <dbReference type="NCBI Taxonomy" id="1223545"/>
    <lineage>
        <taxon>Bacteria</taxon>
        <taxon>Bacillati</taxon>
        <taxon>Actinomycetota</taxon>
        <taxon>Actinomycetes</taxon>
        <taxon>Mycobacteriales</taxon>
        <taxon>Gordoniaceae</taxon>
        <taxon>Gordonia</taxon>
    </lineage>
</organism>
<dbReference type="GO" id="GO:0016787">
    <property type="term" value="F:hydrolase activity"/>
    <property type="evidence" value="ECO:0007669"/>
    <property type="project" value="UniProtKB-KW"/>
</dbReference>
<dbReference type="PANTHER" id="PTHR21240:SF28">
    <property type="entry name" value="ISO-OROTATE DECARBOXYLASE (EUROFUNG)"/>
    <property type="match status" value="1"/>
</dbReference>
<keyword evidence="4" id="KW-1185">Reference proteome</keyword>
<dbReference type="GO" id="GO:0019748">
    <property type="term" value="P:secondary metabolic process"/>
    <property type="evidence" value="ECO:0007669"/>
    <property type="project" value="TreeGrafter"/>
</dbReference>
<dbReference type="eggNOG" id="COG2159">
    <property type="taxonomic scope" value="Bacteria"/>
</dbReference>
<dbReference type="Proteomes" id="UP000011666">
    <property type="component" value="Unassembled WGS sequence"/>
</dbReference>
<evidence type="ECO:0000313" key="4">
    <source>
        <dbReference type="Proteomes" id="UP000011666"/>
    </source>
</evidence>
<dbReference type="RefSeq" id="WP_007624289.1">
    <property type="nucleotide sequence ID" value="NZ_BANX01000034.1"/>
</dbReference>
<name>M0QPN4_9ACTN</name>
<dbReference type="SUPFAM" id="SSF51556">
    <property type="entry name" value="Metallo-dependent hydrolases"/>
    <property type="match status" value="1"/>
</dbReference>
<keyword evidence="1" id="KW-0456">Lyase</keyword>
<dbReference type="PANTHER" id="PTHR21240">
    <property type="entry name" value="2-AMINO-3-CARBOXYLMUCONATE-6-SEMIALDEHYDE DECARBOXYLASE"/>
    <property type="match status" value="1"/>
</dbReference>
<sequence>MPLQDHMQLISTDDHLIEHPRLWQDRLPKKYLDAGPKIIEKELPKSIHSGDGGRGDGGTKIAEVWQYEGRIYPYIGLNAVAGKKPEEYGAEPTRYEDMIPGCYEPNARLRDMDIDGVHATLSFPSFPRFAGTVFLEGEDKELALLSVQAWNDYVLDEWCATDPERLIPLVILPLWSIEESVKEIYRTAAKGARTISFPENPHPLGLPSFHTDHWDPVYRAAVETGQPLCVHFGTSGKPPITAPEAPMAVMTSLFGCNSMYATVDLLFSPTFHNHPELKFMLSEGGIGWVPYMLERMDGVWEKHRFYQNINQSVRPSDLFAKHIFGCFIDDEFGVANRHLVGIDNITWEGDYPHSDSNWPNSRKIVHDTMLEVPDEDVHKIVEHNARRLLNFPRSATV</sequence>
<comment type="caution">
    <text evidence="3">The sequence shown here is derived from an EMBL/GenBank/DDBJ whole genome shotgun (WGS) entry which is preliminary data.</text>
</comment>
<protein>
    <submittedName>
        <fullName evidence="3">Putative hydrolase</fullName>
    </submittedName>
</protein>